<name>A0A0B7IFZ2_9FLAO</name>
<organism evidence="2 3">
    <name type="scientific">Capnocytophaga canis</name>
    <dbReference type="NCBI Taxonomy" id="1848903"/>
    <lineage>
        <taxon>Bacteria</taxon>
        <taxon>Pseudomonadati</taxon>
        <taxon>Bacteroidota</taxon>
        <taxon>Flavobacteriia</taxon>
        <taxon>Flavobacteriales</taxon>
        <taxon>Flavobacteriaceae</taxon>
        <taxon>Capnocytophaga</taxon>
    </lineage>
</organism>
<dbReference type="GO" id="GO:0090313">
    <property type="term" value="P:regulation of protein targeting to membrane"/>
    <property type="evidence" value="ECO:0007669"/>
    <property type="project" value="TreeGrafter"/>
</dbReference>
<keyword evidence="1" id="KW-1133">Transmembrane helix</keyword>
<keyword evidence="1" id="KW-0472">Membrane</keyword>
<dbReference type="GO" id="GO:0005886">
    <property type="term" value="C:plasma membrane"/>
    <property type="evidence" value="ECO:0007669"/>
    <property type="project" value="TreeGrafter"/>
</dbReference>
<evidence type="ECO:0000313" key="3">
    <source>
        <dbReference type="Proteomes" id="UP000045051"/>
    </source>
</evidence>
<accession>A0A0B7IFZ2</accession>
<dbReference type="RefSeq" id="WP_042345078.1">
    <property type="nucleotide sequence ID" value="NZ_CDOI01000184.1"/>
</dbReference>
<evidence type="ECO:0000256" key="1">
    <source>
        <dbReference type="SAM" id="Phobius"/>
    </source>
</evidence>
<keyword evidence="3" id="KW-1185">Reference proteome</keyword>
<proteinExistence type="predicted"/>
<dbReference type="AlphaFoldDB" id="A0A0B7IFZ2"/>
<dbReference type="PANTHER" id="PTHR30441">
    <property type="entry name" value="DUF748 DOMAIN-CONTAINING PROTEIN"/>
    <property type="match status" value="1"/>
</dbReference>
<sequence length="892" mass="98371">MKIVKKLLKITVIFVVLLVLAMVAIPFFFKDKIKEKAISLVNENINATASLEDVSLSLFRSFPKADVTLTNFSIVNKEPFVGDTLFTAQKIAVKVSVTDLLSGNYNILGFDLKDASVFIHINKEGQGNFDIALPSETTQKESQSTPFKLGIQSYNIENMKFTFKNDDGDMHLLLDELNHTGKGNFENEVLDLNTKTDLKISFSMDKSNFMNRIPVSLDAILGIDLNQQKYTFKENKAIINRLELVFDGFVKLLENGQHYDLTFNAPSNSFQSFLALIPEAYSKEIEKVKTTGDFTLKGNVKGDMVGDKIPTFAMEMTSQKASLKYPDLPKSIQNINIDLKVKNTTGIMNDTQVNLDKFTMTIDEDHFTAKAHVYNVVDNPKVNAALKGTVNLANLSQAYPISLDKQLKGIFKADITTELDMNSVEKQKFENVKSQGVASLQQFVYEGEEFVKPFHIDEANLDFSTAHIQLSKFISHVGDSDLKLNGRLDNLFGFLFKNDVLKGNFALNSNKLVIADFMQPATNPIENPAENQSKEVTTASSTTTTLKIPSFLDCTFVANVETVIYDNLELKNTSGKLIIKEEKVRLENLRTDILGGNVAISGNVSTKDAIPTFAMGLDMSKLNIVEAFTKIEMLSKIAPISKVLQGKINTVINVTGNLKNDMTPDLSTLSGDISAGLVDSKVKSEESKLLTSLASNFQSLDFSKLNLKDLKVSGKFKDGKVNINPFKVKYKDVSIDVVGTHGFDQVMDYNVVFNIPPQMLGTEASTTLAKLTGNQTKVDNIAVTALLAGTFDNPKISTDMKQSVANLASQIAKNQINNLKDKGTDALKGFISSKTDSTTAGKANQLIEGLTTKKDSTINKVKEEVKEKAKEEVKNQAKGFLKGILGGKKEEK</sequence>
<evidence type="ECO:0000313" key="2">
    <source>
        <dbReference type="EMBL" id="CEN48888.1"/>
    </source>
</evidence>
<reference evidence="2 3" key="1">
    <citation type="submission" date="2015-01" db="EMBL/GenBank/DDBJ databases">
        <authorList>
            <person name="Xiang T."/>
            <person name="Song Y."/>
            <person name="Huang L."/>
            <person name="Wang B."/>
            <person name="Wu P."/>
        </authorList>
    </citation>
    <scope>NUCLEOTIDE SEQUENCE [LARGE SCALE GENOMIC DNA]</scope>
    <source>
        <strain evidence="2 3">CcD38</strain>
    </source>
</reference>
<protein>
    <submittedName>
        <fullName evidence="2">Uncharacterized protein</fullName>
    </submittedName>
</protein>
<dbReference type="PANTHER" id="PTHR30441:SF8">
    <property type="entry name" value="DUF748 DOMAIN-CONTAINING PROTEIN"/>
    <property type="match status" value="1"/>
</dbReference>
<dbReference type="Proteomes" id="UP000045051">
    <property type="component" value="Unassembled WGS sequence"/>
</dbReference>
<feature type="transmembrane region" description="Helical" evidence="1">
    <location>
        <begin position="7"/>
        <end position="29"/>
    </location>
</feature>
<dbReference type="EMBL" id="CDOI01000184">
    <property type="protein sequence ID" value="CEN48888.1"/>
    <property type="molecule type" value="Genomic_DNA"/>
</dbReference>
<keyword evidence="1" id="KW-0812">Transmembrane</keyword>
<dbReference type="InterPro" id="IPR052894">
    <property type="entry name" value="AsmA-related"/>
</dbReference>
<gene>
    <name evidence="2" type="ORF">CCAND38_70001</name>
</gene>